<keyword evidence="1" id="KW-0175">Coiled coil</keyword>
<gene>
    <name evidence="2" type="ORF">SAMN05518846_111106</name>
</gene>
<organism evidence="2 3">
    <name type="scientific">Brevibacillus centrosporus</name>
    <dbReference type="NCBI Taxonomy" id="54910"/>
    <lineage>
        <taxon>Bacteria</taxon>
        <taxon>Bacillati</taxon>
        <taxon>Bacillota</taxon>
        <taxon>Bacilli</taxon>
        <taxon>Bacillales</taxon>
        <taxon>Paenibacillaceae</taxon>
        <taxon>Brevibacillus</taxon>
    </lineage>
</organism>
<dbReference type="GeneID" id="301133604"/>
<sequence>MGKKSNGNTRGKPQEWTDEQLKELALEVKYKNKGIKLTPSLLQKETNVGRNTWSRRMKDFIDELNQPAMRSHNLEDNDTVYLPSIDLIFQKHGKDKQALKNELFNIELTILKQHNELREYKEKDRLYQESSKTIQALKEEVMKYKMKAKTYEDLYKKIVASSSFPHLYNDSPILNEHGVKTNLIRFNRDSNKDVHFNKLDSHFPGVSKCELINEETMQKEQKQKENMNKLLGEFEI</sequence>
<dbReference type="RefSeq" id="WP_092271733.1">
    <property type="nucleotide sequence ID" value="NZ_BJOE01000005.1"/>
</dbReference>
<dbReference type="EMBL" id="FORT01000011">
    <property type="protein sequence ID" value="SFK30485.1"/>
    <property type="molecule type" value="Genomic_DNA"/>
</dbReference>
<evidence type="ECO:0000313" key="3">
    <source>
        <dbReference type="Proteomes" id="UP000198915"/>
    </source>
</evidence>
<dbReference type="Proteomes" id="UP000198915">
    <property type="component" value="Unassembled WGS sequence"/>
</dbReference>
<dbReference type="AlphaFoldDB" id="A0A1I3YFA0"/>
<name>A0A1I3YFA0_9BACL</name>
<evidence type="ECO:0000256" key="1">
    <source>
        <dbReference type="SAM" id="Coils"/>
    </source>
</evidence>
<reference evidence="3" key="1">
    <citation type="submission" date="2016-10" db="EMBL/GenBank/DDBJ databases">
        <authorList>
            <person name="Varghese N."/>
            <person name="Submissions S."/>
        </authorList>
    </citation>
    <scope>NUCLEOTIDE SEQUENCE [LARGE SCALE GENOMIC DNA]</scope>
    <source>
        <strain evidence="3">OK042</strain>
    </source>
</reference>
<proteinExistence type="predicted"/>
<protein>
    <submittedName>
        <fullName evidence="2">Uncharacterized protein</fullName>
    </submittedName>
</protein>
<feature type="coiled-coil region" evidence="1">
    <location>
        <begin position="120"/>
        <end position="154"/>
    </location>
</feature>
<evidence type="ECO:0000313" key="2">
    <source>
        <dbReference type="EMBL" id="SFK30485.1"/>
    </source>
</evidence>
<keyword evidence="3" id="KW-1185">Reference proteome</keyword>
<accession>A0A1I3YFA0</accession>
<dbReference type="STRING" id="1884381.SAMN05518846_111106"/>